<evidence type="ECO:0000313" key="2">
    <source>
        <dbReference type="Proteomes" id="UP001177260"/>
    </source>
</evidence>
<protein>
    <submittedName>
        <fullName evidence="1">Uncharacterized protein</fullName>
    </submittedName>
</protein>
<accession>A0ACC3ASR3</accession>
<dbReference type="Proteomes" id="UP001177260">
    <property type="component" value="Unassembled WGS sequence"/>
</dbReference>
<sequence>MTSQAVSGVPGDAGSLQMDEIAQCIQLVPEKTMLEISKGPLGRFMQSCDDIEKVNCVWQSLLKTFATASISHAHTSVACNTLSAFLDAARISKCEGTRRLVLSRETWLSVFEVFLIRFKDGKPKPMKQLLESLVTLLSKNLAEDDRQFIKSRVINATVPSIVLNERRSQLKACLVTLEILVRKNAISPIELITMVQNWLQENAGRWVPLFQEDCKALSIDVSQFSERTPNDGSDSLGSQRTAAEVFVLALMAQAKSFELAAGPGDTMTAFFLKVKSLPQTSYSREYVQSLLSVWVAPVRHVILQNMHLLEPMSSYFLHPLFSIDPAGFRGFLNQLPLENLLTGDMHDAPVDDLSLLFASLQMAKKIGLVHEDHTSPKGPGARNGAHDDDLILKSEVIGQFLFHREFSIRIASLSLLITANATTKPFSSATMRAILKGLPSLHAESDAYSRGEILSIIRKLIPRLKGGIMSNEQNWAEVMASANKKQPPNYARDDLETRACLTEYLEFLKTDLQPTASYPRHITSLKTLILLLESGLDARFEGSIVSKNEGNFTKWRMNIEVFEPSLLRLLVDLLLDPFEEVRARSLSIVNLFPRDLLLGDGIQSGSNTSDKAQLLSALVTAEQMASRTSRADYADTVARFYHILFCAAQRNTSDTSQWWETKIGVVDAILKRLEAKLSLSGAIVKYHLRDAPLHGHVSALRYIVAMTDFHVLISDPESPSHENWRSTHARIVFICDKIWSEVKPVLCIDSPEGHSDEPAEGLSVGPKDILSYSWRALRESSLLLHATLANSTYGPQGLSGLTYEDYKKIGTTSFTQLAELRHRGAFSTVSQTFATCCLRCGQSSNPEISDLPNQWYQDARKIIFETASKLTRRSAGLPALITGIVSAKPGGLLFQKVVDDLHEISHLPASHDSDKQELELPQVHAMNCLKDIFTNNKLGAFTEDFIMPALTLSAERIGSPIWALRNCGLMLFRALLTRICRTGTGLGFGGKSGSEPGARVSFQKYPGLIQLLSTLLTEEDTRNIAEQDDHSVVTERVFPALELIAEKVPNVYDVDDSLILGLVKTQFSSPVWGIREHAARVYASILNRADIIKDIKSLVDADAQSQSQDLLHGKALCVQYALRRFALVSNSLWNEHVDEVSSFIKHLFAVLFPLAESPFVATALLEALTESVVKSFEAGAEKTFFATLNDIFDTHSLYDILDFIFDSSNPSWKSLSTTRAASLLRRALAWAAVLRMLGTDQSNEELEAFILKVSCFDANVGAWLLEQLQETFGQNAGNRDTLLRLYSVVILGAYPEDVKSSAIASLASCLESVLDFGLDNIGGVVLPWEALDRQINPGPAAPIWNRVRSDAELRLQGCVLAAKVLANQCQNLQEDVTRWAIKLRFAMQEETEFTTRHAAVASLAAFGRVLRSPGKAPVAETFFLEPYLILYDMLNDDDEELRDFAATTASWVLSYSSVTSFKAVTLSPFNASQLLSEFVVDNYAGSPLLCNRMIRYTTGQESRIGGSTERKRLTPVSDLISEYMKESTTLFEEEKQNLFIDEVREVNRWSGQLLKLAANSYDDRLTGCVCQWVSDGLSYLIELVVDGSGSGKDGFLGWTTKPETFTLGVRLIELAAVMVSPGFPASKSLGGDGQTLKEKLQLLYMHGKAVSLHVDWLSRIQRAVDAS</sequence>
<evidence type="ECO:0000313" key="1">
    <source>
        <dbReference type="EMBL" id="KAK1140581.1"/>
    </source>
</evidence>
<comment type="caution">
    <text evidence="1">The sequence shown here is derived from an EMBL/GenBank/DDBJ whole genome shotgun (WGS) entry which is preliminary data.</text>
</comment>
<name>A0ACC3ASR3_9EURO</name>
<keyword evidence="2" id="KW-1185">Reference proteome</keyword>
<dbReference type="EMBL" id="JAOPJF010000080">
    <property type="protein sequence ID" value="KAK1140581.1"/>
    <property type="molecule type" value="Genomic_DNA"/>
</dbReference>
<proteinExistence type="predicted"/>
<reference evidence="1 2" key="1">
    <citation type="journal article" date="2023" name="ACS Omega">
        <title>Identification of the Neoaspergillic Acid Biosynthesis Gene Cluster by Establishing an In Vitro CRISPR-Ribonucleoprotein Genetic System in Aspergillus melleus.</title>
        <authorList>
            <person name="Yuan B."/>
            <person name="Grau M.F."/>
            <person name="Murata R.M."/>
            <person name="Torok T."/>
            <person name="Venkateswaran K."/>
            <person name="Stajich J.E."/>
            <person name="Wang C.C.C."/>
        </authorList>
    </citation>
    <scope>NUCLEOTIDE SEQUENCE [LARGE SCALE GENOMIC DNA]</scope>
    <source>
        <strain evidence="1 2">IMV 1140</strain>
    </source>
</reference>
<gene>
    <name evidence="1" type="ORF">N8T08_010218</name>
</gene>
<organism evidence="1 2">
    <name type="scientific">Aspergillus melleus</name>
    <dbReference type="NCBI Taxonomy" id="138277"/>
    <lineage>
        <taxon>Eukaryota</taxon>
        <taxon>Fungi</taxon>
        <taxon>Dikarya</taxon>
        <taxon>Ascomycota</taxon>
        <taxon>Pezizomycotina</taxon>
        <taxon>Eurotiomycetes</taxon>
        <taxon>Eurotiomycetidae</taxon>
        <taxon>Eurotiales</taxon>
        <taxon>Aspergillaceae</taxon>
        <taxon>Aspergillus</taxon>
        <taxon>Aspergillus subgen. Circumdati</taxon>
    </lineage>
</organism>